<evidence type="ECO:0000256" key="1">
    <source>
        <dbReference type="SAM" id="MobiDB-lite"/>
    </source>
</evidence>
<dbReference type="STRING" id="177199.A0A420YNY9"/>
<feature type="region of interest" description="Disordered" evidence="1">
    <location>
        <begin position="505"/>
        <end position="618"/>
    </location>
</feature>
<feature type="compositionally biased region" description="Gly residues" evidence="1">
    <location>
        <begin position="354"/>
        <end position="365"/>
    </location>
</feature>
<dbReference type="EMBL" id="QVQW01000001">
    <property type="protein sequence ID" value="RKU49610.1"/>
    <property type="molecule type" value="Genomic_DNA"/>
</dbReference>
<feature type="compositionally biased region" description="Basic and acidic residues" evidence="1">
    <location>
        <begin position="534"/>
        <end position="555"/>
    </location>
</feature>
<comment type="caution">
    <text evidence="2">The sequence shown here is derived from an EMBL/GenBank/DDBJ whole genome shotgun (WGS) entry which is preliminary data.</text>
</comment>
<feature type="compositionally biased region" description="Low complexity" evidence="1">
    <location>
        <begin position="41"/>
        <end position="55"/>
    </location>
</feature>
<name>A0A420YNY9_9PEZI</name>
<dbReference type="Proteomes" id="UP000275385">
    <property type="component" value="Unassembled WGS sequence"/>
</dbReference>
<keyword evidence="3" id="KW-1185">Reference proteome</keyword>
<protein>
    <submittedName>
        <fullName evidence="2">Uncharacterized protein</fullName>
    </submittedName>
</protein>
<sequence length="709" mass="76894">MAPIDVPPPPYTETDIYSASSGSRSHRANSLTPDDSISRGAAPALSTASTTSSTAEVIYTPPETPRPTGSDNFSSAGHIPLSSAAAYFASRPPWANLVITPRLRHSISIRRDTTPDDVPYPPYPQILETRDVQHQDWKTFLNYLLPNHTSESNSAIIDRKVREEGDDVRSQVASDHLGGRRSKTDDSEEGNEWKEQARATVRNWNEGFFHPRGIEIVLILPGEAAEPGIQIPGAWHPSYDQRQDVPSAPSPRGGLFGGLLGRFTTARTAPGTYNNGEINNQRDARAGLRLGGVVIGEDGVSIGDRVVVGSNGLRIGGRLAAGRGRGHPLHGGPPNHFAPSGPFGGPRGDWQRGGWSGPFGPGGPFAGVRGPAHRPHEHGGSDCHGGRGRRRGRRHDEDGKGKGRHRSRSSSSSYSSSSSSSTSSEESVGSLPAYDDLKDNQLPLTRDFLQKWLDHPDQPVTKASLKEVKANLKAASKAPSPGSNNAQPTFDRVALRKEVKAMMGEWKALRKRQKKERRAMKKQRREVKRAAKRERREARRAGKRERKEARREARRGPGNAWRGGVSGPVGQGAPCPPGASPGRGGFVDRFGGPGYTSVDRAARGPPTSHSEGIDHNPALDNSQTEIAALEKQIAEKESRLVGIHAEIAREQEEGIEGRQNATSKGKSMSPAVRKALDLEKEIDEAVRSLESLRVQNDERLARNLGRLEI</sequence>
<accession>A0A420YNY9</accession>
<feature type="region of interest" description="Disordered" evidence="1">
    <location>
        <begin position="1"/>
        <end position="75"/>
    </location>
</feature>
<evidence type="ECO:0000313" key="3">
    <source>
        <dbReference type="Proteomes" id="UP000275385"/>
    </source>
</evidence>
<feature type="compositionally biased region" description="Pro residues" evidence="1">
    <location>
        <begin position="1"/>
        <end position="11"/>
    </location>
</feature>
<feature type="region of interest" description="Disordered" evidence="1">
    <location>
        <begin position="324"/>
        <end position="440"/>
    </location>
</feature>
<feature type="region of interest" description="Disordered" evidence="1">
    <location>
        <begin position="161"/>
        <end position="194"/>
    </location>
</feature>
<dbReference type="OrthoDB" id="5408998at2759"/>
<feature type="compositionally biased region" description="Basic residues" evidence="1">
    <location>
        <begin position="509"/>
        <end position="533"/>
    </location>
</feature>
<feature type="region of interest" description="Disordered" evidence="1">
    <location>
        <begin position="463"/>
        <end position="490"/>
    </location>
</feature>
<feature type="compositionally biased region" description="Polar residues" evidence="1">
    <location>
        <begin position="15"/>
        <end position="35"/>
    </location>
</feature>
<reference evidence="2 3" key="1">
    <citation type="submission" date="2018-08" db="EMBL/GenBank/DDBJ databases">
        <title>Draft genome of the lignicolous fungus Coniochaeta pulveracea.</title>
        <authorList>
            <person name="Borstlap C.J."/>
            <person name="De Witt R.N."/>
            <person name="Botha A."/>
            <person name="Volschenk H."/>
        </authorList>
    </citation>
    <scope>NUCLEOTIDE SEQUENCE [LARGE SCALE GENOMIC DNA]</scope>
    <source>
        <strain evidence="2 3">CAB683</strain>
    </source>
</reference>
<organism evidence="2 3">
    <name type="scientific">Coniochaeta pulveracea</name>
    <dbReference type="NCBI Taxonomy" id="177199"/>
    <lineage>
        <taxon>Eukaryota</taxon>
        <taxon>Fungi</taxon>
        <taxon>Dikarya</taxon>
        <taxon>Ascomycota</taxon>
        <taxon>Pezizomycotina</taxon>
        <taxon>Sordariomycetes</taxon>
        <taxon>Sordariomycetidae</taxon>
        <taxon>Coniochaetales</taxon>
        <taxon>Coniochaetaceae</taxon>
        <taxon>Coniochaeta</taxon>
    </lineage>
</organism>
<dbReference type="AlphaFoldDB" id="A0A420YNY9"/>
<feature type="compositionally biased region" description="Low complexity" evidence="1">
    <location>
        <begin position="409"/>
        <end position="427"/>
    </location>
</feature>
<evidence type="ECO:0000313" key="2">
    <source>
        <dbReference type="EMBL" id="RKU49610.1"/>
    </source>
</evidence>
<feature type="region of interest" description="Disordered" evidence="1">
    <location>
        <begin position="651"/>
        <end position="671"/>
    </location>
</feature>
<proteinExistence type="predicted"/>
<gene>
    <name evidence="2" type="ORF">DL546_009543</name>
</gene>